<keyword evidence="4 13" id="KW-0521">NADP</keyword>
<evidence type="ECO:0000256" key="1">
    <source>
        <dbReference type="ARBA" id="ARBA00006642"/>
    </source>
</evidence>
<feature type="active site" description="Proton donor" evidence="13">
    <location>
        <position position="136"/>
    </location>
</feature>
<dbReference type="InterPro" id="IPR022663">
    <property type="entry name" value="DapB_C"/>
</dbReference>
<feature type="binding site" evidence="13">
    <location>
        <position position="33"/>
    </location>
    <ligand>
        <name>NADP(+)</name>
        <dbReference type="ChEBI" id="CHEBI:58349"/>
    </ligand>
</feature>
<comment type="caution">
    <text evidence="13">Was originally thought to be a dihydrodipicolinate reductase (DHDPR), catalyzing the conversion of dihydrodipicolinate to tetrahydrodipicolinate. However, it was shown in E.coli that the substrate of the enzymatic reaction is not dihydrodipicolinate (DHDP) but in fact (2S,4S)-4-hydroxy-2,3,4,5-tetrahydrodipicolinic acid (HTPA), the product released by the DapA-catalyzed reaction.</text>
</comment>
<evidence type="ECO:0000256" key="13">
    <source>
        <dbReference type="HAMAP-Rule" id="MF_00102"/>
    </source>
</evidence>
<dbReference type="InterPro" id="IPR000846">
    <property type="entry name" value="DapB_N"/>
</dbReference>
<feature type="binding site" evidence="13">
    <location>
        <position position="133"/>
    </location>
    <ligand>
        <name>(S)-2,3,4,5-tetrahydrodipicolinate</name>
        <dbReference type="ChEBI" id="CHEBI:16845"/>
    </ligand>
</feature>
<evidence type="ECO:0000256" key="5">
    <source>
        <dbReference type="ARBA" id="ARBA00022915"/>
    </source>
</evidence>
<dbReference type="Pfam" id="PF01113">
    <property type="entry name" value="DapB_N"/>
    <property type="match status" value="1"/>
</dbReference>
<dbReference type="Pfam" id="PF05173">
    <property type="entry name" value="DapB_C"/>
    <property type="match status" value="1"/>
</dbReference>
<gene>
    <name evidence="13 17" type="primary">dapB</name>
    <name evidence="17" type="ORF">GCM10025869_34720</name>
</gene>
<feature type="binding site" evidence="13">
    <location>
        <begin position="9"/>
        <end position="14"/>
    </location>
    <ligand>
        <name>NAD(+)</name>
        <dbReference type="ChEBI" id="CHEBI:57540"/>
    </ligand>
</feature>
<evidence type="ECO:0000259" key="16">
    <source>
        <dbReference type="Pfam" id="PF05173"/>
    </source>
</evidence>
<evidence type="ECO:0000256" key="4">
    <source>
        <dbReference type="ARBA" id="ARBA00022857"/>
    </source>
</evidence>
<evidence type="ECO:0000256" key="14">
    <source>
        <dbReference type="SAM" id="MobiDB-lite"/>
    </source>
</evidence>
<dbReference type="SUPFAM" id="SSF55347">
    <property type="entry name" value="Glyceraldehyde-3-phosphate dehydrogenase-like, C-terminal domain"/>
    <property type="match status" value="1"/>
</dbReference>
<keyword evidence="8 13" id="KW-0457">Lysine biosynthesis</keyword>
<feature type="domain" description="Dihydrodipicolinate reductase C-terminal" evidence="16">
    <location>
        <begin position="110"/>
        <end position="240"/>
    </location>
</feature>
<evidence type="ECO:0000256" key="8">
    <source>
        <dbReference type="ARBA" id="ARBA00023154"/>
    </source>
</evidence>
<dbReference type="PIRSF" id="PIRSF000161">
    <property type="entry name" value="DHPR"/>
    <property type="match status" value="1"/>
</dbReference>
<dbReference type="PROSITE" id="PS01298">
    <property type="entry name" value="DAPB"/>
    <property type="match status" value="1"/>
</dbReference>
<evidence type="ECO:0000256" key="10">
    <source>
        <dbReference type="ARBA" id="ARBA00038983"/>
    </source>
</evidence>
<dbReference type="PANTHER" id="PTHR20836:SF0">
    <property type="entry name" value="4-HYDROXY-TETRAHYDRODIPICOLINATE REDUCTASE 1, CHLOROPLASTIC-RELATED"/>
    <property type="match status" value="1"/>
</dbReference>
<evidence type="ECO:0000313" key="17">
    <source>
        <dbReference type="EMBL" id="GMA92943.1"/>
    </source>
</evidence>
<dbReference type="InterPro" id="IPR036291">
    <property type="entry name" value="NAD(P)-bd_dom_sf"/>
</dbReference>
<feature type="region of interest" description="Disordered" evidence="14">
    <location>
        <begin position="153"/>
        <end position="173"/>
    </location>
</feature>
<name>A0ABQ6K017_9MICO</name>
<proteinExistence type="inferred from homology"/>
<keyword evidence="3 13" id="KW-0028">Amino-acid biosynthesis</keyword>
<keyword evidence="6 13" id="KW-0560">Oxidoreductase</keyword>
<dbReference type="InterPro" id="IPR023940">
    <property type="entry name" value="DHDPR_bac"/>
</dbReference>
<protein>
    <recommendedName>
        <fullName evidence="10 13">4-hydroxy-tetrahydrodipicolinate reductase</fullName>
        <shortName evidence="13">HTPA reductase</shortName>
        <ecNumber evidence="10 13">1.17.1.8</ecNumber>
    </recommendedName>
</protein>
<dbReference type="Gene3D" id="3.30.360.10">
    <property type="entry name" value="Dihydrodipicolinate Reductase, domain 2"/>
    <property type="match status" value="1"/>
</dbReference>
<dbReference type="SUPFAM" id="SSF51735">
    <property type="entry name" value="NAD(P)-binding Rossmann-fold domains"/>
    <property type="match status" value="1"/>
</dbReference>
<feature type="active site" description="Proton donor/acceptor" evidence="13">
    <location>
        <position position="132"/>
    </location>
</feature>
<evidence type="ECO:0000256" key="11">
    <source>
        <dbReference type="ARBA" id="ARBA00049080"/>
    </source>
</evidence>
<comment type="pathway">
    <text evidence="9 13">Amino-acid biosynthesis; L-lysine biosynthesis via DAP pathway; (S)-tetrahydrodipicolinate from L-aspartate: step 4/4.</text>
</comment>
<evidence type="ECO:0000256" key="12">
    <source>
        <dbReference type="ARBA" id="ARBA00049396"/>
    </source>
</evidence>
<dbReference type="EMBL" id="BSVA01000001">
    <property type="protein sequence ID" value="GMA92943.1"/>
    <property type="molecule type" value="Genomic_DNA"/>
</dbReference>
<keyword evidence="7 13" id="KW-0520">NAD</keyword>
<dbReference type="Gene3D" id="3.40.50.720">
    <property type="entry name" value="NAD(P)-binding Rossmann-like Domain"/>
    <property type="match status" value="1"/>
</dbReference>
<comment type="subunit">
    <text evidence="13">Homotetramer.</text>
</comment>
<dbReference type="EC" id="1.17.1.8" evidence="10 13"/>
<dbReference type="Proteomes" id="UP001157069">
    <property type="component" value="Unassembled WGS sequence"/>
</dbReference>
<organism evidence="17 18">
    <name type="scientific">Homoserinibacter gongjuensis</name>
    <dbReference type="NCBI Taxonomy" id="1162968"/>
    <lineage>
        <taxon>Bacteria</taxon>
        <taxon>Bacillati</taxon>
        <taxon>Actinomycetota</taxon>
        <taxon>Actinomycetes</taxon>
        <taxon>Micrococcales</taxon>
        <taxon>Microbacteriaceae</taxon>
        <taxon>Homoserinibacter</taxon>
    </lineage>
</organism>
<dbReference type="PANTHER" id="PTHR20836">
    <property type="entry name" value="DIHYDRODIPICOLINATE REDUCTASE"/>
    <property type="match status" value="1"/>
</dbReference>
<feature type="binding site" evidence="13">
    <location>
        <begin position="142"/>
        <end position="143"/>
    </location>
    <ligand>
        <name>(S)-2,3,4,5-tetrahydrodipicolinate</name>
        <dbReference type="ChEBI" id="CHEBI:16845"/>
    </ligand>
</feature>
<comment type="subcellular location">
    <subcellularLocation>
        <location evidence="13">Cytoplasm</location>
    </subcellularLocation>
</comment>
<feature type="binding site" evidence="13">
    <location>
        <begin position="75"/>
        <end position="77"/>
    </location>
    <ligand>
        <name>NAD(+)</name>
        <dbReference type="ChEBI" id="CHEBI:57540"/>
    </ligand>
</feature>
<evidence type="ECO:0000256" key="7">
    <source>
        <dbReference type="ARBA" id="ARBA00023027"/>
    </source>
</evidence>
<comment type="catalytic activity">
    <reaction evidence="12 13">
        <text>(S)-2,3,4,5-tetrahydrodipicolinate + NAD(+) + H2O = (2S,4S)-4-hydroxy-2,3,4,5-tetrahydrodipicolinate + NADH + H(+)</text>
        <dbReference type="Rhea" id="RHEA:35323"/>
        <dbReference type="ChEBI" id="CHEBI:15377"/>
        <dbReference type="ChEBI" id="CHEBI:15378"/>
        <dbReference type="ChEBI" id="CHEBI:16845"/>
        <dbReference type="ChEBI" id="CHEBI:57540"/>
        <dbReference type="ChEBI" id="CHEBI:57945"/>
        <dbReference type="ChEBI" id="CHEBI:67139"/>
        <dbReference type="EC" id="1.17.1.8"/>
    </reaction>
</comment>
<comment type="function">
    <text evidence="13">Catalyzes the conversion of 4-hydroxy-tetrahydrodipicolinate (HTPA) to tetrahydrodipicolinate.</text>
</comment>
<evidence type="ECO:0000259" key="15">
    <source>
        <dbReference type="Pfam" id="PF01113"/>
    </source>
</evidence>
<keyword evidence="2 13" id="KW-0963">Cytoplasm</keyword>
<reference evidence="18" key="1">
    <citation type="journal article" date="2019" name="Int. J. Syst. Evol. Microbiol.">
        <title>The Global Catalogue of Microorganisms (GCM) 10K type strain sequencing project: providing services to taxonomists for standard genome sequencing and annotation.</title>
        <authorList>
            <consortium name="The Broad Institute Genomics Platform"/>
            <consortium name="The Broad Institute Genome Sequencing Center for Infectious Disease"/>
            <person name="Wu L."/>
            <person name="Ma J."/>
        </authorList>
    </citation>
    <scope>NUCLEOTIDE SEQUENCE [LARGE SCALE GENOMIC DNA]</scope>
    <source>
        <strain evidence="18">NBRC 108755</strain>
    </source>
</reference>
<accession>A0ABQ6K017</accession>
<comment type="similarity">
    <text evidence="1 13">Belongs to the DapB family.</text>
</comment>
<comment type="caution">
    <text evidence="13">Lacks conserved residue(s) required for the propagation of feature annotation.</text>
</comment>
<feature type="domain" description="Dihydrodipicolinate reductase N-terminal" evidence="15">
    <location>
        <begin position="4"/>
        <end position="105"/>
    </location>
</feature>
<evidence type="ECO:0000256" key="2">
    <source>
        <dbReference type="ARBA" id="ARBA00022490"/>
    </source>
</evidence>
<keyword evidence="5 13" id="KW-0220">Diaminopimelate biosynthesis</keyword>
<dbReference type="InterPro" id="IPR022664">
    <property type="entry name" value="DapB_N_CS"/>
</dbReference>
<dbReference type="NCBIfam" id="TIGR00036">
    <property type="entry name" value="dapB"/>
    <property type="match status" value="1"/>
</dbReference>
<evidence type="ECO:0000256" key="3">
    <source>
        <dbReference type="ARBA" id="ARBA00022605"/>
    </source>
</evidence>
<dbReference type="RefSeq" id="WP_284301696.1">
    <property type="nucleotide sequence ID" value="NZ_BSVA01000001.1"/>
</dbReference>
<evidence type="ECO:0000313" key="18">
    <source>
        <dbReference type="Proteomes" id="UP001157069"/>
    </source>
</evidence>
<comment type="caution">
    <text evidence="17">The sequence shown here is derived from an EMBL/GenBank/DDBJ whole genome shotgun (WGS) entry which is preliminary data.</text>
</comment>
<evidence type="ECO:0000256" key="6">
    <source>
        <dbReference type="ARBA" id="ARBA00023002"/>
    </source>
</evidence>
<dbReference type="HAMAP" id="MF_00102">
    <property type="entry name" value="DapB"/>
    <property type="match status" value="1"/>
</dbReference>
<comment type="catalytic activity">
    <reaction evidence="11 13">
        <text>(S)-2,3,4,5-tetrahydrodipicolinate + NADP(+) + H2O = (2S,4S)-4-hydroxy-2,3,4,5-tetrahydrodipicolinate + NADPH + H(+)</text>
        <dbReference type="Rhea" id="RHEA:35331"/>
        <dbReference type="ChEBI" id="CHEBI:15377"/>
        <dbReference type="ChEBI" id="CHEBI:15378"/>
        <dbReference type="ChEBI" id="CHEBI:16845"/>
        <dbReference type="ChEBI" id="CHEBI:57783"/>
        <dbReference type="ChEBI" id="CHEBI:58349"/>
        <dbReference type="ChEBI" id="CHEBI:67139"/>
        <dbReference type="EC" id="1.17.1.8"/>
    </reaction>
</comment>
<sequence>MVHSVAVVGATGRMGTLATRLIEASGDFTVHARIGSRDPLDAMQGADLLLDLTLPAVSPDVVSAAIERGIPALVGTSGWTSERLGRVRTQLGDDPQLGVIVVPNFSLGSVLATRLAALAAPWFESIEIIEAHHAGKSDSPSGTAIRTAELMAESRGERGPVAAPHADQRARGQQVGSIPVHSLRLDGVLAEQQVIFGGVGETLRVSHQTVSDASYEAGILLALRALPDTRGLVVGLDTLLGIDGRP</sequence>
<keyword evidence="18" id="KW-1185">Reference proteome</keyword>
<feature type="binding site" evidence="13">
    <location>
        <begin position="102"/>
        <end position="105"/>
    </location>
    <ligand>
        <name>NAD(+)</name>
        <dbReference type="ChEBI" id="CHEBI:57540"/>
    </ligand>
</feature>
<evidence type="ECO:0000256" key="9">
    <source>
        <dbReference type="ARBA" id="ARBA00037922"/>
    </source>
</evidence>